<evidence type="ECO:0000256" key="2">
    <source>
        <dbReference type="ARBA" id="ARBA00022448"/>
    </source>
</evidence>
<reference evidence="9 10" key="1">
    <citation type="submission" date="2019-03" db="EMBL/GenBank/DDBJ databases">
        <title>Genomic Encyclopedia of Type Strains, Phase IV (KMG-IV): sequencing the most valuable type-strain genomes for metagenomic binning, comparative biology and taxonomic classification.</title>
        <authorList>
            <person name="Goeker M."/>
        </authorList>
    </citation>
    <scope>NUCLEOTIDE SEQUENCE [LARGE SCALE GENOMIC DNA]</scope>
    <source>
        <strain evidence="9 10">DSM 25894</strain>
    </source>
</reference>
<evidence type="ECO:0000256" key="5">
    <source>
        <dbReference type="ARBA" id="ARBA00022989"/>
    </source>
</evidence>
<evidence type="ECO:0000256" key="7">
    <source>
        <dbReference type="SAM" id="Phobius"/>
    </source>
</evidence>
<dbReference type="Gene3D" id="1.20.1250.20">
    <property type="entry name" value="MFS general substrate transporter like domains"/>
    <property type="match status" value="1"/>
</dbReference>
<dbReference type="OrthoDB" id="9775268at2"/>
<evidence type="ECO:0000256" key="3">
    <source>
        <dbReference type="ARBA" id="ARBA00022475"/>
    </source>
</evidence>
<feature type="transmembrane region" description="Helical" evidence="7">
    <location>
        <begin position="175"/>
        <end position="194"/>
    </location>
</feature>
<keyword evidence="5 7" id="KW-1133">Transmembrane helix</keyword>
<dbReference type="InterPro" id="IPR036259">
    <property type="entry name" value="MFS_trans_sf"/>
</dbReference>
<evidence type="ECO:0000256" key="6">
    <source>
        <dbReference type="ARBA" id="ARBA00023136"/>
    </source>
</evidence>
<dbReference type="PROSITE" id="PS50850">
    <property type="entry name" value="MFS"/>
    <property type="match status" value="1"/>
</dbReference>
<feature type="transmembrane region" description="Helical" evidence="7">
    <location>
        <begin position="379"/>
        <end position="400"/>
    </location>
</feature>
<protein>
    <submittedName>
        <fullName evidence="9">MFS transporter</fullName>
    </submittedName>
</protein>
<dbReference type="Pfam" id="PF07690">
    <property type="entry name" value="MFS_1"/>
    <property type="match status" value="1"/>
</dbReference>
<keyword evidence="3" id="KW-1003">Cell membrane</keyword>
<dbReference type="AlphaFoldDB" id="A0A4R3MR53"/>
<keyword evidence="2" id="KW-0813">Transport</keyword>
<sequence>MKFDSFFLKRNTFLLLLSSSASFFGTNMQFIAISWFILEKTDNPLYISLLVSVGMIPGLLMSPIAGAVVDRSNKKVLAVKMDFIRAILVLILVIICLIDLPEKLFITLTLVNSLLITLCGNFYFPSISGILKEIFDQHELMRLISINSSLSQIFSALGAAFAGVLLAFFHVSTVLLIDALTFIISGVCLLFLNYSPKIKNNNGKINFSIFEDVLQGLKYSLKDTYITFLFLVGLIPSATIYIINSTLSVYTKEHLNMGSFAYGILDSSYAIGAIVVGITLAFIKKTFNQFTTIFVGYTILIVGFLVIGLSKFLILSALGFAFIGFSLMLINPNRRSLLLSYIKEEYVGRVSSLNWMFYSITGPILGILSTLLLKSTSSNLIFIILGALSLISLIALMINVKQHNQKNNVKLGA</sequence>
<feature type="transmembrane region" description="Helical" evidence="7">
    <location>
        <begin position="353"/>
        <end position="373"/>
    </location>
</feature>
<evidence type="ECO:0000313" key="10">
    <source>
        <dbReference type="Proteomes" id="UP000294650"/>
    </source>
</evidence>
<feature type="transmembrane region" description="Helical" evidence="7">
    <location>
        <begin position="12"/>
        <end position="38"/>
    </location>
</feature>
<feature type="transmembrane region" description="Helical" evidence="7">
    <location>
        <begin position="104"/>
        <end position="124"/>
    </location>
</feature>
<keyword evidence="10" id="KW-1185">Reference proteome</keyword>
<feature type="transmembrane region" description="Helical" evidence="7">
    <location>
        <begin position="81"/>
        <end position="98"/>
    </location>
</feature>
<evidence type="ECO:0000256" key="1">
    <source>
        <dbReference type="ARBA" id="ARBA00004651"/>
    </source>
</evidence>
<feature type="transmembrane region" description="Helical" evidence="7">
    <location>
        <begin position="144"/>
        <end position="169"/>
    </location>
</feature>
<dbReference type="RefSeq" id="WP_132373066.1">
    <property type="nucleotide sequence ID" value="NZ_SMAN01000031.1"/>
</dbReference>
<dbReference type="PANTHER" id="PTHR43266">
    <property type="entry name" value="MACROLIDE-EFFLUX PROTEIN"/>
    <property type="match status" value="1"/>
</dbReference>
<comment type="caution">
    <text evidence="9">The sequence shown here is derived from an EMBL/GenBank/DDBJ whole genome shotgun (WGS) entry which is preliminary data.</text>
</comment>
<keyword evidence="6 7" id="KW-0472">Membrane</keyword>
<comment type="subcellular location">
    <subcellularLocation>
        <location evidence="1">Cell membrane</location>
        <topology evidence="1">Multi-pass membrane protein</topology>
    </subcellularLocation>
</comment>
<dbReference type="InterPro" id="IPR020846">
    <property type="entry name" value="MFS_dom"/>
</dbReference>
<feature type="transmembrane region" description="Helical" evidence="7">
    <location>
        <begin position="225"/>
        <end position="243"/>
    </location>
</feature>
<dbReference type="GO" id="GO:0022857">
    <property type="term" value="F:transmembrane transporter activity"/>
    <property type="evidence" value="ECO:0007669"/>
    <property type="project" value="InterPro"/>
</dbReference>
<dbReference type="PANTHER" id="PTHR43266:SF2">
    <property type="entry name" value="MAJOR FACILITATOR SUPERFAMILY (MFS) PROFILE DOMAIN-CONTAINING PROTEIN"/>
    <property type="match status" value="1"/>
</dbReference>
<name>A0A4R3MR53_9BACI</name>
<keyword evidence="4 7" id="KW-0812">Transmembrane</keyword>
<dbReference type="GO" id="GO:0005886">
    <property type="term" value="C:plasma membrane"/>
    <property type="evidence" value="ECO:0007669"/>
    <property type="project" value="UniProtKB-SubCell"/>
</dbReference>
<organism evidence="9 10">
    <name type="scientific">Melghiribacillus thermohalophilus</name>
    <dbReference type="NCBI Taxonomy" id="1324956"/>
    <lineage>
        <taxon>Bacteria</taxon>
        <taxon>Bacillati</taxon>
        <taxon>Bacillota</taxon>
        <taxon>Bacilli</taxon>
        <taxon>Bacillales</taxon>
        <taxon>Bacillaceae</taxon>
        <taxon>Melghiribacillus</taxon>
    </lineage>
</organism>
<feature type="transmembrane region" description="Helical" evidence="7">
    <location>
        <begin position="313"/>
        <end position="332"/>
    </location>
</feature>
<feature type="transmembrane region" description="Helical" evidence="7">
    <location>
        <begin position="290"/>
        <end position="307"/>
    </location>
</feature>
<feature type="domain" description="Major facilitator superfamily (MFS) profile" evidence="8">
    <location>
        <begin position="1"/>
        <end position="404"/>
    </location>
</feature>
<dbReference type="Proteomes" id="UP000294650">
    <property type="component" value="Unassembled WGS sequence"/>
</dbReference>
<dbReference type="SUPFAM" id="SSF103473">
    <property type="entry name" value="MFS general substrate transporter"/>
    <property type="match status" value="1"/>
</dbReference>
<dbReference type="CDD" id="cd06173">
    <property type="entry name" value="MFS_MefA_like"/>
    <property type="match status" value="1"/>
</dbReference>
<dbReference type="InterPro" id="IPR011701">
    <property type="entry name" value="MFS"/>
</dbReference>
<evidence type="ECO:0000313" key="9">
    <source>
        <dbReference type="EMBL" id="TCT17482.1"/>
    </source>
</evidence>
<evidence type="ECO:0000256" key="4">
    <source>
        <dbReference type="ARBA" id="ARBA00022692"/>
    </source>
</evidence>
<feature type="transmembrane region" description="Helical" evidence="7">
    <location>
        <begin position="44"/>
        <end position="69"/>
    </location>
</feature>
<dbReference type="EMBL" id="SMAN01000031">
    <property type="protein sequence ID" value="TCT17482.1"/>
    <property type="molecule type" value="Genomic_DNA"/>
</dbReference>
<proteinExistence type="predicted"/>
<evidence type="ECO:0000259" key="8">
    <source>
        <dbReference type="PROSITE" id="PS50850"/>
    </source>
</evidence>
<gene>
    <name evidence="9" type="ORF">EDD68_1311</name>
</gene>
<feature type="transmembrane region" description="Helical" evidence="7">
    <location>
        <begin position="263"/>
        <end position="283"/>
    </location>
</feature>
<accession>A0A4R3MR53</accession>